<reference evidence="1 2" key="1">
    <citation type="submission" date="2014-04" db="EMBL/GenBank/DDBJ databases">
        <authorList>
            <consortium name="DOE Joint Genome Institute"/>
            <person name="Kuo A."/>
            <person name="Girlanda M."/>
            <person name="Perotto S."/>
            <person name="Kohler A."/>
            <person name="Nagy L.G."/>
            <person name="Floudas D."/>
            <person name="Copeland A."/>
            <person name="Barry K.W."/>
            <person name="Cichocki N."/>
            <person name="Veneault-Fourrey C."/>
            <person name="LaButti K."/>
            <person name="Lindquist E.A."/>
            <person name="Lipzen A."/>
            <person name="Lundell T."/>
            <person name="Morin E."/>
            <person name="Murat C."/>
            <person name="Sun H."/>
            <person name="Tunlid A."/>
            <person name="Henrissat B."/>
            <person name="Grigoriev I.V."/>
            <person name="Hibbett D.S."/>
            <person name="Martin F."/>
            <person name="Nordberg H.P."/>
            <person name="Cantor M.N."/>
            <person name="Hua S.X."/>
        </authorList>
    </citation>
    <scope>NUCLEOTIDE SEQUENCE [LARGE SCALE GENOMIC DNA]</scope>
    <source>
        <strain evidence="1 2">MUT 4182</strain>
    </source>
</reference>
<reference evidence="2" key="2">
    <citation type="submission" date="2015-01" db="EMBL/GenBank/DDBJ databases">
        <title>Evolutionary Origins and Diversification of the Mycorrhizal Mutualists.</title>
        <authorList>
            <consortium name="DOE Joint Genome Institute"/>
            <consortium name="Mycorrhizal Genomics Consortium"/>
            <person name="Kohler A."/>
            <person name="Kuo A."/>
            <person name="Nagy L.G."/>
            <person name="Floudas D."/>
            <person name="Copeland A."/>
            <person name="Barry K.W."/>
            <person name="Cichocki N."/>
            <person name="Veneault-Fourrey C."/>
            <person name="LaButti K."/>
            <person name="Lindquist E.A."/>
            <person name="Lipzen A."/>
            <person name="Lundell T."/>
            <person name="Morin E."/>
            <person name="Murat C."/>
            <person name="Riley R."/>
            <person name="Ohm R."/>
            <person name="Sun H."/>
            <person name="Tunlid A."/>
            <person name="Henrissat B."/>
            <person name="Grigoriev I.V."/>
            <person name="Hibbett D.S."/>
            <person name="Martin F."/>
        </authorList>
    </citation>
    <scope>NUCLEOTIDE SEQUENCE [LARGE SCALE GENOMIC DNA]</scope>
    <source>
        <strain evidence="2">MUT 4182</strain>
    </source>
</reference>
<dbReference type="Gene3D" id="3.80.10.10">
    <property type="entry name" value="Ribonuclease Inhibitor"/>
    <property type="match status" value="1"/>
</dbReference>
<protein>
    <recommendedName>
        <fullName evidence="3">F-box domain-containing protein</fullName>
    </recommendedName>
</protein>
<dbReference type="SUPFAM" id="SSF52047">
    <property type="entry name" value="RNI-like"/>
    <property type="match status" value="1"/>
</dbReference>
<gene>
    <name evidence="1" type="ORF">M407DRAFT_31700</name>
</gene>
<sequence length="550" mass="61841">MKSTLRIISIVQVRVDAFLKEIFDLCESFEDSTAKGLSDTIATEIALYDTVVAAVRRRRNERTLFSRLATDIVHSIFGIALDVDRIHDPDLPSDTLGDYRPQLFRMRRVSSAWNNFLLSSLRYWQAIDISRGAKAITSVIERSGSARLCIYSFAGPSQASSIRLVPAARVQTLRSDQGGAYHLCRQFLQNPMPALQTLELHSPLWTSDDPSGPFGNLPSIRHLKAHRWQPPADAAWLTGLKALDMHRYSEQIMDLLQILSACANLEQLCICYVDKSVVGELPGAISPITLPRLQSIDLTFQSNESMVELTRRLVAPQCIRRTLHVDGARDLGLYVADYRGFMSGEERCIGQYPESAAIQIGEDWKGDICLDYKTKSRQVNLTVSSAEEVPAFRDLVQELQTLFNGPLLTATVWYPSKKKWLWLKSFDDQTIQTIVARLSEESSDACDFLKAIGARPADLQGLDGPVTNSVTNWPFKSLRSIEIHDAPWVDLSNFIELVEKHRDEGSKPLLKDIVLVRSKYNGYYLDEAVERLEEMGITLRYSVPGEAQVS</sequence>
<dbReference type="InterPro" id="IPR032675">
    <property type="entry name" value="LRR_dom_sf"/>
</dbReference>
<organism evidence="1 2">
    <name type="scientific">Tulasnella calospora MUT 4182</name>
    <dbReference type="NCBI Taxonomy" id="1051891"/>
    <lineage>
        <taxon>Eukaryota</taxon>
        <taxon>Fungi</taxon>
        <taxon>Dikarya</taxon>
        <taxon>Basidiomycota</taxon>
        <taxon>Agaricomycotina</taxon>
        <taxon>Agaricomycetes</taxon>
        <taxon>Cantharellales</taxon>
        <taxon>Tulasnellaceae</taxon>
        <taxon>Tulasnella</taxon>
    </lineage>
</organism>
<name>A0A0C3LAY0_9AGAM</name>
<dbReference type="OrthoDB" id="3172239at2759"/>
<dbReference type="Proteomes" id="UP000054248">
    <property type="component" value="Unassembled WGS sequence"/>
</dbReference>
<proteinExistence type="predicted"/>
<evidence type="ECO:0000313" key="2">
    <source>
        <dbReference type="Proteomes" id="UP000054248"/>
    </source>
</evidence>
<dbReference type="EMBL" id="KN823271">
    <property type="protein sequence ID" value="KIO18662.1"/>
    <property type="molecule type" value="Genomic_DNA"/>
</dbReference>
<evidence type="ECO:0000313" key="1">
    <source>
        <dbReference type="EMBL" id="KIO18662.1"/>
    </source>
</evidence>
<evidence type="ECO:0008006" key="3">
    <source>
        <dbReference type="Google" id="ProtNLM"/>
    </source>
</evidence>
<accession>A0A0C3LAY0</accession>
<keyword evidence="2" id="KW-1185">Reference proteome</keyword>
<dbReference type="AlphaFoldDB" id="A0A0C3LAY0"/>
<dbReference type="HOGENOM" id="CLU_045027_0_0_1"/>